<dbReference type="RefSeq" id="WP_194141077.1">
    <property type="nucleotide sequence ID" value="NZ_PRDM01000006.1"/>
</dbReference>
<name>A0ABR9TRQ8_9FLAO</name>
<dbReference type="InterPro" id="IPR027417">
    <property type="entry name" value="P-loop_NTPase"/>
</dbReference>
<organism evidence="1 2">
    <name type="scientific">Flavobacterium hungaricum</name>
    <dbReference type="NCBI Taxonomy" id="2082725"/>
    <lineage>
        <taxon>Bacteria</taxon>
        <taxon>Pseudomonadati</taxon>
        <taxon>Bacteroidota</taxon>
        <taxon>Flavobacteriia</taxon>
        <taxon>Flavobacteriales</taxon>
        <taxon>Flavobacteriaceae</taxon>
        <taxon>Flavobacterium</taxon>
    </lineage>
</organism>
<evidence type="ECO:0008006" key="3">
    <source>
        <dbReference type="Google" id="ProtNLM"/>
    </source>
</evidence>
<protein>
    <recommendedName>
        <fullName evidence="3">DNA replication protein DnaC</fullName>
    </recommendedName>
</protein>
<dbReference type="SUPFAM" id="SSF52540">
    <property type="entry name" value="P-loop containing nucleoside triphosphate hydrolases"/>
    <property type="match status" value="1"/>
</dbReference>
<reference evidence="1 2" key="1">
    <citation type="submission" date="2018-07" db="EMBL/GenBank/DDBJ databases">
        <title>Genome assembly of strain KB82.</title>
        <authorList>
            <person name="Kukolya J."/>
            <person name="Horvath B."/>
            <person name="Nagy I."/>
            <person name="Toth A."/>
        </authorList>
    </citation>
    <scope>NUCLEOTIDE SEQUENCE [LARGE SCALE GENOMIC DNA]</scope>
    <source>
        <strain evidence="1 2">Kb82</strain>
    </source>
</reference>
<dbReference type="Gene3D" id="3.40.50.300">
    <property type="entry name" value="P-loop containing nucleotide triphosphate hydrolases"/>
    <property type="match status" value="1"/>
</dbReference>
<gene>
    <name evidence="1" type="ORF">C4F50_23820</name>
</gene>
<evidence type="ECO:0000313" key="2">
    <source>
        <dbReference type="Proteomes" id="UP000640614"/>
    </source>
</evidence>
<keyword evidence="2" id="KW-1185">Reference proteome</keyword>
<dbReference type="EMBL" id="PRDM01000006">
    <property type="protein sequence ID" value="MBE8727956.1"/>
    <property type="molecule type" value="Genomic_DNA"/>
</dbReference>
<accession>A0ABR9TRQ8</accession>
<dbReference type="Proteomes" id="UP000640614">
    <property type="component" value="Unassembled WGS sequence"/>
</dbReference>
<sequence length="292" mass="34412">MERQKNQQEDSTETDKIEIISIGVNKYSYLKSLVQDKLTETQKKEIEVYEKKQVGQTPEQLEYELSYFEKLLKPKPKVEFSITARQLFNLFKSNFPLVKNRPFIKVENTIKNLEPLIYYFTKDERFFKCDNLSTLSEPSFDKGILIIGPYGNGKTSTMEVFEKIFKGIPKLGFKTYSANEAVTMFEKCTGDDAAILRKEFEKLMWHRTVCFDDLKTERTASNYGKVNIFKEILEERYRLGSKTYMICNYKEGYENDLQAAIDELGEKYGGRVWDRIYEMFNIIEFKGKSFRK</sequence>
<proteinExistence type="predicted"/>
<comment type="caution">
    <text evidence="1">The sequence shown here is derived from an EMBL/GenBank/DDBJ whole genome shotgun (WGS) entry which is preliminary data.</text>
</comment>
<evidence type="ECO:0000313" key="1">
    <source>
        <dbReference type="EMBL" id="MBE8727956.1"/>
    </source>
</evidence>